<evidence type="ECO:0000313" key="3">
    <source>
        <dbReference type="Proteomes" id="UP000593579"/>
    </source>
</evidence>
<dbReference type="OrthoDB" id="997669at2759"/>
<evidence type="ECO:0000259" key="1">
    <source>
        <dbReference type="Pfam" id="PF13456"/>
    </source>
</evidence>
<dbReference type="AlphaFoldDB" id="A0A7J9CZW8"/>
<comment type="caution">
    <text evidence="2">The sequence shown here is derived from an EMBL/GenBank/DDBJ whole genome shotgun (WGS) entry which is preliminary data.</text>
</comment>
<feature type="domain" description="RNase H type-1" evidence="1">
    <location>
        <begin position="3"/>
        <end position="65"/>
    </location>
</feature>
<dbReference type="Pfam" id="PF13456">
    <property type="entry name" value="RVT_3"/>
    <property type="match status" value="1"/>
</dbReference>
<reference evidence="2 3" key="1">
    <citation type="journal article" date="2019" name="Genome Biol. Evol.">
        <title>Insights into the evolution of the New World diploid cottons (Gossypium, subgenus Houzingenia) based on genome sequencing.</title>
        <authorList>
            <person name="Grover C.E."/>
            <person name="Arick M.A. 2nd"/>
            <person name="Thrash A."/>
            <person name="Conover J.L."/>
            <person name="Sanders W.S."/>
            <person name="Peterson D.G."/>
            <person name="Frelichowski J.E."/>
            <person name="Scheffler J.A."/>
            <person name="Scheffler B.E."/>
            <person name="Wendel J.F."/>
        </authorList>
    </citation>
    <scope>NUCLEOTIDE SEQUENCE [LARGE SCALE GENOMIC DNA]</scope>
    <source>
        <strain evidence="2">5</strain>
        <tissue evidence="2">Leaf</tissue>
    </source>
</reference>
<sequence>MCFRRLIVEGDSLTVIKNIQKKEEDKSVIRQITHHIYNLGMYFDAVSYLVVPRVANEAAHTLATEGWKRKVYGSWEHGVPDSVKMAALKDRSAWFQRS</sequence>
<keyword evidence="3" id="KW-1185">Reference proteome</keyword>
<accession>A0A7J9CZW8</accession>
<dbReference type="GO" id="GO:0004523">
    <property type="term" value="F:RNA-DNA hybrid ribonuclease activity"/>
    <property type="evidence" value="ECO:0007669"/>
    <property type="project" value="InterPro"/>
</dbReference>
<dbReference type="EMBL" id="JABEZY010258669">
    <property type="protein sequence ID" value="MBA0753898.1"/>
    <property type="molecule type" value="Genomic_DNA"/>
</dbReference>
<name>A0A7J9CZW8_GOSGO</name>
<evidence type="ECO:0000313" key="2">
    <source>
        <dbReference type="EMBL" id="MBA0753898.1"/>
    </source>
</evidence>
<organism evidence="2 3">
    <name type="scientific">Gossypium gossypioides</name>
    <name type="common">Mexican cotton</name>
    <name type="synonym">Selera gossypioides</name>
    <dbReference type="NCBI Taxonomy" id="34282"/>
    <lineage>
        <taxon>Eukaryota</taxon>
        <taxon>Viridiplantae</taxon>
        <taxon>Streptophyta</taxon>
        <taxon>Embryophyta</taxon>
        <taxon>Tracheophyta</taxon>
        <taxon>Spermatophyta</taxon>
        <taxon>Magnoliopsida</taxon>
        <taxon>eudicotyledons</taxon>
        <taxon>Gunneridae</taxon>
        <taxon>Pentapetalae</taxon>
        <taxon>rosids</taxon>
        <taxon>malvids</taxon>
        <taxon>Malvales</taxon>
        <taxon>Malvaceae</taxon>
        <taxon>Malvoideae</taxon>
        <taxon>Gossypium</taxon>
    </lineage>
</organism>
<dbReference type="InterPro" id="IPR036397">
    <property type="entry name" value="RNaseH_sf"/>
</dbReference>
<proteinExistence type="predicted"/>
<gene>
    <name evidence="2" type="ORF">Gogos_021326</name>
</gene>
<dbReference type="Proteomes" id="UP000593579">
    <property type="component" value="Unassembled WGS sequence"/>
</dbReference>
<dbReference type="InterPro" id="IPR002156">
    <property type="entry name" value="RNaseH_domain"/>
</dbReference>
<dbReference type="GO" id="GO:0003676">
    <property type="term" value="F:nucleic acid binding"/>
    <property type="evidence" value="ECO:0007669"/>
    <property type="project" value="InterPro"/>
</dbReference>
<protein>
    <recommendedName>
        <fullName evidence="1">RNase H type-1 domain-containing protein</fullName>
    </recommendedName>
</protein>
<dbReference type="Gene3D" id="3.30.420.10">
    <property type="entry name" value="Ribonuclease H-like superfamily/Ribonuclease H"/>
    <property type="match status" value="1"/>
</dbReference>